<dbReference type="Proteomes" id="UP001056685">
    <property type="component" value="Segment"/>
</dbReference>
<organism evidence="1 2">
    <name type="scientific">Brevundimonas phage vB_BpoS-Kabachok</name>
    <dbReference type="NCBI Taxonomy" id="2948600"/>
    <lineage>
        <taxon>Viruses</taxon>
        <taxon>Duplodnaviria</taxon>
        <taxon>Heunggongvirae</taxon>
        <taxon>Uroviricota</taxon>
        <taxon>Caudoviricetes</taxon>
        <taxon>Jeanschmidtviridae</taxon>
        <taxon>Marchewkavirus</taxon>
        <taxon>Marchewkavirus kabachok</taxon>
    </lineage>
</organism>
<dbReference type="EMBL" id="ON529852">
    <property type="protein sequence ID" value="USN13952.1"/>
    <property type="molecule type" value="Genomic_DNA"/>
</dbReference>
<evidence type="ECO:0000313" key="1">
    <source>
        <dbReference type="EMBL" id="USN13952.1"/>
    </source>
</evidence>
<keyword evidence="2" id="KW-1185">Reference proteome</keyword>
<name>A0A9E7MPW9_9CAUD</name>
<protein>
    <submittedName>
        <fullName evidence="1">Uncharacterized protein</fullName>
    </submittedName>
</protein>
<sequence length="331" mass="36338">MGREVKRVALDFDAPMSAWAGYIRPSDGVHNCSVCNGMAQSPFANHLQKRWYGQGEDYTRIGDEAGAHRWTAEDPEVRQFAQKNVMQSPGYYVYGRIGALRDETPLTQDDLSRPEVRAAILHESVRLAALFNESWMYRLSDADLDAILAAEHGIPPHLTGAFDREAKVWVPFDPAPSFTARQLSAMNLNHSQIGMGACMDRVIREAGESWDCPNPDCHAGAVYDSAQIKAALDAWVRVEPPEGEGWQMWQTVSDGPISPVFSTPEVLADYMSLSLRYSDGLSAKQWLQFITGPGWAPSAGGISGGDILPNAAGLLALRGESIEDIFSDVDH</sequence>
<accession>A0A9E7MPW9</accession>
<proteinExistence type="predicted"/>
<reference evidence="1" key="1">
    <citation type="submission" date="2022-05" db="EMBL/GenBank/DDBJ databases">
        <authorList>
            <person name="Friedrich I."/>
            <person name="Poehlein A."/>
            <person name="Schneider D."/>
            <person name="Hertel R."/>
            <person name="Daniel R."/>
        </authorList>
    </citation>
    <scope>NUCLEOTIDE SEQUENCE</scope>
</reference>
<gene>
    <name evidence="1" type="ORF">KABACHOK_01160</name>
</gene>
<evidence type="ECO:0000313" key="2">
    <source>
        <dbReference type="Proteomes" id="UP001056685"/>
    </source>
</evidence>